<gene>
    <name evidence="1" type="ORF">K441DRAFT_624398</name>
</gene>
<dbReference type="Proteomes" id="UP000250078">
    <property type="component" value="Unassembled WGS sequence"/>
</dbReference>
<protein>
    <submittedName>
        <fullName evidence="1">Uncharacterized protein</fullName>
    </submittedName>
</protein>
<keyword evidence="2" id="KW-1185">Reference proteome</keyword>
<name>A0ACC8EK37_9PEZI</name>
<evidence type="ECO:0000313" key="1">
    <source>
        <dbReference type="EMBL" id="OCK86632.1"/>
    </source>
</evidence>
<proteinExistence type="predicted"/>
<evidence type="ECO:0000313" key="2">
    <source>
        <dbReference type="Proteomes" id="UP000250078"/>
    </source>
</evidence>
<reference evidence="1 2" key="1">
    <citation type="journal article" date="2016" name="Nat. Commun.">
        <title>Ectomycorrhizal ecology is imprinted in the genome of the dominant symbiotic fungus Cenococcum geophilum.</title>
        <authorList>
            <consortium name="DOE Joint Genome Institute"/>
            <person name="Peter M."/>
            <person name="Kohler A."/>
            <person name="Ohm R.A."/>
            <person name="Kuo A."/>
            <person name="Krutzmann J."/>
            <person name="Morin E."/>
            <person name="Arend M."/>
            <person name="Barry K.W."/>
            <person name="Binder M."/>
            <person name="Choi C."/>
            <person name="Clum A."/>
            <person name="Copeland A."/>
            <person name="Grisel N."/>
            <person name="Haridas S."/>
            <person name="Kipfer T."/>
            <person name="LaButti K."/>
            <person name="Lindquist E."/>
            <person name="Lipzen A."/>
            <person name="Maire R."/>
            <person name="Meier B."/>
            <person name="Mihaltcheva S."/>
            <person name="Molinier V."/>
            <person name="Murat C."/>
            <person name="Poggeler S."/>
            <person name="Quandt C.A."/>
            <person name="Sperisen C."/>
            <person name="Tritt A."/>
            <person name="Tisserant E."/>
            <person name="Crous P.W."/>
            <person name="Henrissat B."/>
            <person name="Nehls U."/>
            <person name="Egli S."/>
            <person name="Spatafora J.W."/>
            <person name="Grigoriev I.V."/>
            <person name="Martin F.M."/>
        </authorList>
    </citation>
    <scope>NUCLEOTIDE SEQUENCE [LARGE SCALE GENOMIC DNA]</scope>
    <source>
        <strain evidence="1 2">1.58</strain>
    </source>
</reference>
<organism evidence="1 2">
    <name type="scientific">Cenococcum geophilum 1.58</name>
    <dbReference type="NCBI Taxonomy" id="794803"/>
    <lineage>
        <taxon>Eukaryota</taxon>
        <taxon>Fungi</taxon>
        <taxon>Dikarya</taxon>
        <taxon>Ascomycota</taxon>
        <taxon>Pezizomycotina</taxon>
        <taxon>Dothideomycetes</taxon>
        <taxon>Pleosporomycetidae</taxon>
        <taxon>Gloniales</taxon>
        <taxon>Gloniaceae</taxon>
        <taxon>Cenococcum</taxon>
    </lineage>
</organism>
<sequence>MQGTGSTDGSRPILLALVRWDVTCLIINRMIGWDIFILPPFITILAGSKLAAAVAWLLGGIYTLFCLHVNLEYAAAWPFNGGEFIYISRVFTRPPLVFICSFAWFFVAFSTPVASSLAFAQHVVPYRSTHPNEWRTMCIASALIMIFAWMHYCLPRVSIFTNRGVATTKVIFLLVMILAGLVRAIIERQSVPWFDGFMTEFDDDIHGRNMPLAIVLVLYSYQGWQAADYVTSEIDGGEDQHFNECSRSRMKALKQGAYFAVSGVIMLYFSFNMLLFWLLDLDTIVNKKESLIAFFAMKVFATHSIENTSCSMSLCIAFSSMGNVISVLYTNSRVLRIIARRRLIPFYKPFQASSTYGKSKWDENGTPRGGLLLITLISLVTIATMPAFRDSREAQVFITAGTASPLEVSANLSPSPSHSTHSEDPDPRPQDSMPYGAVQFLLRWVVGMMFLCGNGLVVIMPLVLIDSHHTFLLTKPTWVLTVVVGSVYCAGALAAIYILTICVGFKFDQGQRPEGTFKHKLGWMLEYPIGNPSQFFKPSRPGCLRERLRLDEANLPTDFKYLASGHVGLDSTT</sequence>
<dbReference type="EMBL" id="KV748293">
    <property type="protein sequence ID" value="OCK86632.1"/>
    <property type="molecule type" value="Genomic_DNA"/>
</dbReference>
<accession>A0ACC8EK37</accession>